<protein>
    <submittedName>
        <fullName evidence="1">Uncharacterized protein</fullName>
    </submittedName>
</protein>
<comment type="caution">
    <text evidence="1">The sequence shown here is derived from an EMBL/GenBank/DDBJ whole genome shotgun (WGS) entry which is preliminary data.</text>
</comment>
<organism evidence="1">
    <name type="scientific">Salmonella enterica subsp. enterica serovar Panama</name>
    <dbReference type="NCBI Taxonomy" id="29472"/>
    <lineage>
        <taxon>Bacteria</taxon>
        <taxon>Pseudomonadati</taxon>
        <taxon>Pseudomonadota</taxon>
        <taxon>Gammaproteobacteria</taxon>
        <taxon>Enterobacterales</taxon>
        <taxon>Enterobacteriaceae</taxon>
        <taxon>Salmonella</taxon>
    </lineage>
</organism>
<dbReference type="AlphaFoldDB" id="A0A636GDG8"/>
<proteinExistence type="predicted"/>
<name>A0A636GDG8_SALET</name>
<accession>A0A636GDG8</accession>
<reference evidence="1" key="1">
    <citation type="submission" date="2018-07" db="EMBL/GenBank/DDBJ databases">
        <authorList>
            <person name="Ashton P.M."/>
            <person name="Dallman T."/>
            <person name="Nair S."/>
            <person name="De Pinna E."/>
            <person name="Peters T."/>
            <person name="Grant K."/>
        </authorList>
    </citation>
    <scope>NUCLEOTIDE SEQUENCE</scope>
    <source>
        <strain evidence="1">333397</strain>
    </source>
</reference>
<evidence type="ECO:0000313" key="1">
    <source>
        <dbReference type="EMBL" id="EDI0272494.1"/>
    </source>
</evidence>
<dbReference type="EMBL" id="AAMJPF010000020">
    <property type="protein sequence ID" value="EDI0272494.1"/>
    <property type="molecule type" value="Genomic_DNA"/>
</dbReference>
<sequence length="143" mass="16180">MSQEKGLYFHDRDSLANKINNVPAYYDLSAELIADEIFNNKENTLQVSATLADIIFEHQRQIAGGLFTHGCGEGQLVSAAIGYINLAFIWKNKDPADYRNSIAPSKWMLPPELWKPENSRRDLIKGVAMLIAERERLDSKEAQ</sequence>
<gene>
    <name evidence="1" type="ORF">CC707_15405</name>
</gene>